<evidence type="ECO:0000256" key="3">
    <source>
        <dbReference type="ARBA" id="ARBA00022786"/>
    </source>
</evidence>
<dbReference type="PANTHER" id="PTHR14604:SF4">
    <property type="entry name" value="F-BOX DOMAIN-CONTAINING PROTEIN"/>
    <property type="match status" value="1"/>
</dbReference>
<evidence type="ECO:0000256" key="2">
    <source>
        <dbReference type="ARBA" id="ARBA00022737"/>
    </source>
</evidence>
<dbReference type="PROSITE" id="PS50294">
    <property type="entry name" value="WD_REPEATS_REGION"/>
    <property type="match status" value="4"/>
</dbReference>
<dbReference type="SUPFAM" id="SSF50978">
    <property type="entry name" value="WD40 repeat-like"/>
    <property type="match status" value="1"/>
</dbReference>
<feature type="domain" description="F-box" evidence="6">
    <location>
        <begin position="89"/>
        <end position="135"/>
    </location>
</feature>
<dbReference type="SMART" id="SM00256">
    <property type="entry name" value="FBOX"/>
    <property type="match status" value="1"/>
</dbReference>
<dbReference type="Gene3D" id="2.130.10.10">
    <property type="entry name" value="YVTN repeat-like/Quinoprotein amine dehydrogenase"/>
    <property type="match status" value="1"/>
</dbReference>
<name>A0A1I7SM56_BURXY</name>
<dbReference type="InterPro" id="IPR019775">
    <property type="entry name" value="WD40_repeat_CS"/>
</dbReference>
<feature type="repeat" description="WD" evidence="4">
    <location>
        <begin position="482"/>
        <end position="512"/>
    </location>
</feature>
<evidence type="ECO:0000259" key="6">
    <source>
        <dbReference type="PROSITE" id="PS50181"/>
    </source>
</evidence>
<dbReference type="Gene3D" id="6.10.250.1840">
    <property type="match status" value="1"/>
</dbReference>
<evidence type="ECO:0000313" key="10">
    <source>
        <dbReference type="WBParaSite" id="BXY_1414000.1"/>
    </source>
</evidence>
<dbReference type="EMBL" id="CAJFDI010000006">
    <property type="protein sequence ID" value="CAD5234315.1"/>
    <property type="molecule type" value="Genomic_DNA"/>
</dbReference>
<dbReference type="Proteomes" id="UP000095284">
    <property type="component" value="Unplaced"/>
</dbReference>
<dbReference type="Pfam" id="PF00646">
    <property type="entry name" value="F-box"/>
    <property type="match status" value="1"/>
</dbReference>
<dbReference type="PROSITE" id="PS50181">
    <property type="entry name" value="FBOX"/>
    <property type="match status" value="1"/>
</dbReference>
<evidence type="ECO:0000256" key="5">
    <source>
        <dbReference type="SAM" id="MobiDB-lite"/>
    </source>
</evidence>
<feature type="repeat" description="WD" evidence="4">
    <location>
        <begin position="433"/>
        <end position="472"/>
    </location>
</feature>
<accession>A0A1I7SM56</accession>
<dbReference type="PRINTS" id="PR00320">
    <property type="entry name" value="GPROTEINBRPT"/>
</dbReference>
<dbReference type="Pfam" id="PF00400">
    <property type="entry name" value="WD40"/>
    <property type="match status" value="7"/>
</dbReference>
<dbReference type="GO" id="GO:0046983">
    <property type="term" value="F:protein dimerization activity"/>
    <property type="evidence" value="ECO:0007669"/>
    <property type="project" value="InterPro"/>
</dbReference>
<dbReference type="SMR" id="A0A1I7SM56"/>
<keyword evidence="2" id="KW-0677">Repeat</keyword>
<dbReference type="InterPro" id="IPR021977">
    <property type="entry name" value="Beta-TrCP_D"/>
</dbReference>
<dbReference type="InterPro" id="IPR001810">
    <property type="entry name" value="F-box_dom"/>
</dbReference>
<dbReference type="CDD" id="cd00200">
    <property type="entry name" value="WD40"/>
    <property type="match status" value="1"/>
</dbReference>
<dbReference type="OrthoDB" id="19711at2759"/>
<dbReference type="Proteomes" id="UP000659654">
    <property type="component" value="Unassembled WGS sequence"/>
</dbReference>
<organism evidence="8 10">
    <name type="scientific">Bursaphelenchus xylophilus</name>
    <name type="common">Pinewood nematode worm</name>
    <name type="synonym">Aphelenchoides xylophilus</name>
    <dbReference type="NCBI Taxonomy" id="6326"/>
    <lineage>
        <taxon>Eukaryota</taxon>
        <taxon>Metazoa</taxon>
        <taxon>Ecdysozoa</taxon>
        <taxon>Nematoda</taxon>
        <taxon>Chromadorea</taxon>
        <taxon>Rhabditida</taxon>
        <taxon>Tylenchina</taxon>
        <taxon>Tylenchomorpha</taxon>
        <taxon>Aphelenchoidea</taxon>
        <taxon>Aphelenchoididae</taxon>
        <taxon>Bursaphelenchus</taxon>
    </lineage>
</organism>
<sequence>MKTESNGTPLNPAEGPSTADLRQNMAHLTLVEKQKTFSKAYLLEKETALQQFSSWSEHEQTDFVKTILQKMCHHQHGQIDQFLQPMLKRDFISLLPDGLEENVLSHLDAKSLVASAAVSKTWRNKIANCMLWRKLIERRVKSDSVWRGLSEKRGWKKYLFMSKELAAIQIATSQGWTRNEAEDYIREHPDMLSYLHEFYCHLYRNINKDIAQIEENWRTGKHKLQRINCESENNRGVYCLQYDDEKIISGLRDNTIKIWRRSDLQCVQTLVGHTGSVLCLQYDERIIASGSSDSTVRIWDVHTGQSLNTLIHHCEAVLHLRFQNGMLVTCSKDRSIAVWNMNSPTEIDLRRVLVGHRAAVNVVDFDTTYIVSASGDRTIKVWSADTCEFVRTLNGHRRGIACLQYRDRLVVSGSSDNSIRLWDIDGGNCLRVLEGHEELVRCIRFDSRRIVSGAYDGKLKVWDLTAALDLRYQNSAICLNTLSEHTGRVFRLQFDDFQIVSSSHDDTILIWDFLNVGTGARSLTPYRHKQGPYFNPADAAKRVAVPEQKPSPRPVEGGDRLQNGVHEQMDVDGEEEEDEEGRPGPLSESESDDDEDVPPAPQ</sequence>
<dbReference type="InterPro" id="IPR036047">
    <property type="entry name" value="F-box-like_dom_sf"/>
</dbReference>
<protein>
    <submittedName>
        <fullName evidence="7">(pine wood nematode) hypothetical protein</fullName>
    </submittedName>
</protein>
<dbReference type="PANTHER" id="PTHR14604">
    <property type="entry name" value="WD40 REPEAT PF20"/>
    <property type="match status" value="1"/>
</dbReference>
<feature type="region of interest" description="Disordered" evidence="5">
    <location>
        <begin position="542"/>
        <end position="602"/>
    </location>
</feature>
<dbReference type="InterPro" id="IPR050995">
    <property type="entry name" value="WD-F-box_domain-protein"/>
</dbReference>
<evidence type="ECO:0000313" key="7">
    <source>
        <dbReference type="EMBL" id="CAD5234315.1"/>
    </source>
</evidence>
<dbReference type="SMART" id="SM00320">
    <property type="entry name" value="WD40"/>
    <property type="match status" value="7"/>
</dbReference>
<dbReference type="PROSITE" id="PS50082">
    <property type="entry name" value="WD_REPEATS_2"/>
    <property type="match status" value="6"/>
</dbReference>
<dbReference type="WBParaSite" id="BXY_1414000.1">
    <property type="protein sequence ID" value="BXY_1414000.1"/>
    <property type="gene ID" value="BXY_1414000"/>
</dbReference>
<dbReference type="eggNOG" id="KOG0281">
    <property type="taxonomic scope" value="Eukaryota"/>
</dbReference>
<dbReference type="InterPro" id="IPR036322">
    <property type="entry name" value="WD40_repeat_dom_sf"/>
</dbReference>
<feature type="compositionally biased region" description="Acidic residues" evidence="5">
    <location>
        <begin position="589"/>
        <end position="602"/>
    </location>
</feature>
<dbReference type="InterPro" id="IPR020472">
    <property type="entry name" value="WD40_PAC1"/>
</dbReference>
<dbReference type="AlphaFoldDB" id="A0A1I7SM56"/>
<feature type="repeat" description="WD" evidence="4">
    <location>
        <begin position="353"/>
        <end position="392"/>
    </location>
</feature>
<evidence type="ECO:0000313" key="9">
    <source>
        <dbReference type="Proteomes" id="UP000659654"/>
    </source>
</evidence>
<proteinExistence type="predicted"/>
<keyword evidence="1 4" id="KW-0853">WD repeat</keyword>
<dbReference type="InterPro" id="IPR001680">
    <property type="entry name" value="WD40_rpt"/>
</dbReference>
<feature type="repeat" description="WD" evidence="4">
    <location>
        <begin position="393"/>
        <end position="432"/>
    </location>
</feature>
<reference evidence="10" key="1">
    <citation type="submission" date="2016-11" db="UniProtKB">
        <authorList>
            <consortium name="WormBaseParasite"/>
        </authorList>
    </citation>
    <scope>IDENTIFICATION</scope>
</reference>
<dbReference type="Gene3D" id="1.20.1280.50">
    <property type="match status" value="1"/>
</dbReference>
<feature type="repeat" description="WD" evidence="4">
    <location>
        <begin position="270"/>
        <end position="309"/>
    </location>
</feature>
<gene>
    <name evidence="7" type="ORF">BXYJ_LOCUS14406</name>
</gene>
<reference evidence="7" key="2">
    <citation type="submission" date="2020-09" db="EMBL/GenBank/DDBJ databases">
        <authorList>
            <person name="Kikuchi T."/>
        </authorList>
    </citation>
    <scope>NUCLEOTIDE SEQUENCE</scope>
    <source>
        <strain evidence="7">Ka4C1</strain>
    </source>
</reference>
<dbReference type="SUPFAM" id="SSF81383">
    <property type="entry name" value="F-box domain"/>
    <property type="match status" value="1"/>
</dbReference>
<dbReference type="Pfam" id="PF12125">
    <property type="entry name" value="Beta-TrCP_D"/>
    <property type="match status" value="1"/>
</dbReference>
<feature type="compositionally biased region" description="Acidic residues" evidence="5">
    <location>
        <begin position="570"/>
        <end position="580"/>
    </location>
</feature>
<keyword evidence="9" id="KW-1185">Reference proteome</keyword>
<dbReference type="PROSITE" id="PS00678">
    <property type="entry name" value="WD_REPEATS_1"/>
    <property type="match status" value="4"/>
</dbReference>
<dbReference type="InterPro" id="IPR015943">
    <property type="entry name" value="WD40/YVTN_repeat-like_dom_sf"/>
</dbReference>
<dbReference type="SMART" id="SM01028">
    <property type="entry name" value="Beta-TrCP_D"/>
    <property type="match status" value="1"/>
</dbReference>
<evidence type="ECO:0000256" key="1">
    <source>
        <dbReference type="ARBA" id="ARBA00022574"/>
    </source>
</evidence>
<dbReference type="Proteomes" id="UP000582659">
    <property type="component" value="Unassembled WGS sequence"/>
</dbReference>
<keyword evidence="3" id="KW-0833">Ubl conjugation pathway</keyword>
<dbReference type="EMBL" id="CAJFCV020000006">
    <property type="protein sequence ID" value="CAG9130004.1"/>
    <property type="molecule type" value="Genomic_DNA"/>
</dbReference>
<feature type="repeat" description="WD" evidence="4">
    <location>
        <begin position="310"/>
        <end position="349"/>
    </location>
</feature>
<evidence type="ECO:0000313" key="8">
    <source>
        <dbReference type="Proteomes" id="UP000095284"/>
    </source>
</evidence>
<evidence type="ECO:0000256" key="4">
    <source>
        <dbReference type="PROSITE-ProRule" id="PRU00221"/>
    </source>
</evidence>